<accession>A0A1H4ESH4</accession>
<gene>
    <name evidence="1" type="ORF">SAMN05444370_11558</name>
</gene>
<dbReference type="RefSeq" id="WP_093255441.1">
    <property type="nucleotide sequence ID" value="NZ_FNQM01000015.1"/>
</dbReference>
<keyword evidence="2" id="KW-1185">Reference proteome</keyword>
<sequence length="75" mass="8125">MTHCRSPAAAILGPPPARIPERDLRAAVASAAAATLQDGLDRAVLFDARRRRVLTQTWPHDERPGLSVIAEITTE</sequence>
<protein>
    <submittedName>
        <fullName evidence="1">Uncharacterized protein</fullName>
    </submittedName>
</protein>
<dbReference type="EMBL" id="FNQM01000015">
    <property type="protein sequence ID" value="SEA87568.1"/>
    <property type="molecule type" value="Genomic_DNA"/>
</dbReference>
<organism evidence="1 2">
    <name type="scientific">Rubrimonas cliftonensis</name>
    <dbReference type="NCBI Taxonomy" id="89524"/>
    <lineage>
        <taxon>Bacteria</taxon>
        <taxon>Pseudomonadati</taxon>
        <taxon>Pseudomonadota</taxon>
        <taxon>Alphaproteobacteria</taxon>
        <taxon>Rhodobacterales</taxon>
        <taxon>Paracoccaceae</taxon>
        <taxon>Rubrimonas</taxon>
    </lineage>
</organism>
<dbReference type="AlphaFoldDB" id="A0A1H4ESH4"/>
<reference evidence="1 2" key="1">
    <citation type="submission" date="2016-10" db="EMBL/GenBank/DDBJ databases">
        <authorList>
            <person name="de Groot N.N."/>
        </authorList>
    </citation>
    <scope>NUCLEOTIDE SEQUENCE [LARGE SCALE GENOMIC DNA]</scope>
    <source>
        <strain evidence="1 2">DSM 15345</strain>
    </source>
</reference>
<dbReference type="STRING" id="89524.SAMN05444370_11558"/>
<proteinExistence type="predicted"/>
<evidence type="ECO:0000313" key="2">
    <source>
        <dbReference type="Proteomes" id="UP000198703"/>
    </source>
</evidence>
<evidence type="ECO:0000313" key="1">
    <source>
        <dbReference type="EMBL" id="SEA87568.1"/>
    </source>
</evidence>
<name>A0A1H4ESH4_9RHOB</name>
<dbReference type="Proteomes" id="UP000198703">
    <property type="component" value="Unassembled WGS sequence"/>
</dbReference>